<keyword evidence="4" id="KW-1003">Cell membrane</keyword>
<dbReference type="InterPro" id="IPR004358">
    <property type="entry name" value="Sig_transdc_His_kin-like_C"/>
</dbReference>
<dbReference type="SUPFAM" id="SSF158472">
    <property type="entry name" value="HAMP domain-like"/>
    <property type="match status" value="1"/>
</dbReference>
<dbReference type="Pfam" id="PF00512">
    <property type="entry name" value="HisKA"/>
    <property type="match status" value="1"/>
</dbReference>
<dbReference type="InterPro" id="IPR036097">
    <property type="entry name" value="HisK_dim/P_sf"/>
</dbReference>
<proteinExistence type="predicted"/>
<evidence type="ECO:0000259" key="15">
    <source>
        <dbReference type="PROSITE" id="PS50109"/>
    </source>
</evidence>
<dbReference type="CDD" id="cd00075">
    <property type="entry name" value="HATPase"/>
    <property type="match status" value="1"/>
</dbReference>
<evidence type="ECO:0000256" key="4">
    <source>
        <dbReference type="ARBA" id="ARBA00022475"/>
    </source>
</evidence>
<evidence type="ECO:0000256" key="13">
    <source>
        <dbReference type="ARBA" id="ARBA00023136"/>
    </source>
</evidence>
<keyword evidence="8" id="KW-0547">Nucleotide-binding</keyword>
<comment type="subcellular location">
    <subcellularLocation>
        <location evidence="2">Cell membrane</location>
        <topology evidence="2">Multi-pass membrane protein</topology>
    </subcellularLocation>
</comment>
<dbReference type="OrthoDB" id="9780718at2"/>
<reference evidence="17 18" key="1">
    <citation type="journal article" date="2014" name="Genome Announc.">
        <title>Draft Genome Sequence of Fervidicella metallireducens Strain AeBT, an Iron-Reducing Thermoanaerobe from the Great Artesian Basin.</title>
        <authorList>
            <person name="Patel B.K."/>
        </authorList>
    </citation>
    <scope>NUCLEOTIDE SEQUENCE [LARGE SCALE GENOMIC DNA]</scope>
    <source>
        <strain evidence="17 18">AeB</strain>
    </source>
</reference>
<evidence type="ECO:0000256" key="9">
    <source>
        <dbReference type="ARBA" id="ARBA00022777"/>
    </source>
</evidence>
<dbReference type="PRINTS" id="PR00344">
    <property type="entry name" value="BCTRLSENSOR"/>
</dbReference>
<dbReference type="PANTHER" id="PTHR45528">
    <property type="entry name" value="SENSOR HISTIDINE KINASE CPXA"/>
    <property type="match status" value="1"/>
</dbReference>
<protein>
    <recommendedName>
        <fullName evidence="3">histidine kinase</fullName>
        <ecNumber evidence="3">2.7.13.3</ecNumber>
    </recommendedName>
</protein>
<dbReference type="STRING" id="1403537.Q428_10575"/>
<dbReference type="SMART" id="SM00387">
    <property type="entry name" value="HATPase_c"/>
    <property type="match status" value="1"/>
</dbReference>
<dbReference type="PROSITE" id="PS50109">
    <property type="entry name" value="HIS_KIN"/>
    <property type="match status" value="1"/>
</dbReference>
<keyword evidence="6" id="KW-0808">Transferase</keyword>
<keyword evidence="18" id="KW-1185">Reference proteome</keyword>
<evidence type="ECO:0000313" key="18">
    <source>
        <dbReference type="Proteomes" id="UP000019681"/>
    </source>
</evidence>
<evidence type="ECO:0000256" key="1">
    <source>
        <dbReference type="ARBA" id="ARBA00000085"/>
    </source>
</evidence>
<comment type="caution">
    <text evidence="17">The sequence shown here is derived from an EMBL/GenBank/DDBJ whole genome shotgun (WGS) entry which is preliminary data.</text>
</comment>
<dbReference type="RefSeq" id="WP_035380576.1">
    <property type="nucleotide sequence ID" value="NZ_AZQP01000033.1"/>
</dbReference>
<dbReference type="AlphaFoldDB" id="A0A017RTM0"/>
<dbReference type="Gene3D" id="6.10.340.10">
    <property type="match status" value="1"/>
</dbReference>
<dbReference type="InterPro" id="IPR003661">
    <property type="entry name" value="HisK_dim/P_dom"/>
</dbReference>
<dbReference type="GO" id="GO:0000155">
    <property type="term" value="F:phosphorelay sensor kinase activity"/>
    <property type="evidence" value="ECO:0007669"/>
    <property type="project" value="InterPro"/>
</dbReference>
<dbReference type="FunFam" id="3.30.565.10:FF:000006">
    <property type="entry name" value="Sensor histidine kinase WalK"/>
    <property type="match status" value="1"/>
</dbReference>
<keyword evidence="11 14" id="KW-1133">Transmembrane helix</keyword>
<dbReference type="PANTHER" id="PTHR45528:SF1">
    <property type="entry name" value="SENSOR HISTIDINE KINASE CPXA"/>
    <property type="match status" value="1"/>
</dbReference>
<dbReference type="GO" id="GO:0005524">
    <property type="term" value="F:ATP binding"/>
    <property type="evidence" value="ECO:0007669"/>
    <property type="project" value="UniProtKB-KW"/>
</dbReference>
<evidence type="ECO:0000256" key="10">
    <source>
        <dbReference type="ARBA" id="ARBA00022840"/>
    </source>
</evidence>
<dbReference type="EMBL" id="AZQP01000033">
    <property type="protein sequence ID" value="EYE87951.1"/>
    <property type="molecule type" value="Genomic_DNA"/>
</dbReference>
<dbReference type="InterPro" id="IPR003594">
    <property type="entry name" value="HATPase_dom"/>
</dbReference>
<dbReference type="Gene3D" id="1.10.287.130">
    <property type="match status" value="1"/>
</dbReference>
<sequence length="444" mass="51045">MRSIYTKITAILMLGFVIQITIVAGLFKFILTKNIIDDINRNEQQRQAKLQLAIVNLQKMIKDNPSGVQEYLNQYAKDKNMNFIIKDMSGNTIYFTNNGNGDKREIQETGFIKIKDTPIYIVYAYFPTGINSLAKDIERGETKYYLLILVVSVSLFVSLLIYRILALPLKKLSKAMAEVDYGNTTTVIPYYGNDEVGYLCRNFEEMGKRLQKSEKNQLELIQAISHDLKTPLTSILGYIKRLDDGKITDENKRKEYYKTIYRKALDLKGLIEELDEYSFFNVKAKYEIQQVNAKVFMEDICHELKQEVIQKGGRLEYINNIDNKMFIMIDEAKIKRVFSNIVENSLKYAGEKCKVTIRTTAINKNLLCEIYDNGKGVEEEKLSKIFERFYRVEESRSREMGGTGLGLAICKEIIQGHGGQINAKNMQGKGLCVYFTLPIKTMEG</sequence>
<evidence type="ECO:0000259" key="16">
    <source>
        <dbReference type="PROSITE" id="PS50885"/>
    </source>
</evidence>
<dbReference type="SUPFAM" id="SSF55874">
    <property type="entry name" value="ATPase domain of HSP90 chaperone/DNA topoisomerase II/histidine kinase"/>
    <property type="match status" value="1"/>
</dbReference>
<feature type="transmembrane region" description="Helical" evidence="14">
    <location>
        <begin position="12"/>
        <end position="31"/>
    </location>
</feature>
<evidence type="ECO:0000256" key="7">
    <source>
        <dbReference type="ARBA" id="ARBA00022692"/>
    </source>
</evidence>
<evidence type="ECO:0000256" key="5">
    <source>
        <dbReference type="ARBA" id="ARBA00022553"/>
    </source>
</evidence>
<dbReference type="Pfam" id="PF00672">
    <property type="entry name" value="HAMP"/>
    <property type="match status" value="1"/>
</dbReference>
<evidence type="ECO:0000256" key="8">
    <source>
        <dbReference type="ARBA" id="ARBA00022741"/>
    </source>
</evidence>
<dbReference type="InterPro" id="IPR005467">
    <property type="entry name" value="His_kinase_dom"/>
</dbReference>
<dbReference type="InterPro" id="IPR050398">
    <property type="entry name" value="HssS/ArlS-like"/>
</dbReference>
<dbReference type="CDD" id="cd06225">
    <property type="entry name" value="HAMP"/>
    <property type="match status" value="1"/>
</dbReference>
<accession>A0A017RTM0</accession>
<evidence type="ECO:0000256" key="2">
    <source>
        <dbReference type="ARBA" id="ARBA00004651"/>
    </source>
</evidence>
<dbReference type="SMART" id="SM00304">
    <property type="entry name" value="HAMP"/>
    <property type="match status" value="1"/>
</dbReference>
<evidence type="ECO:0000256" key="3">
    <source>
        <dbReference type="ARBA" id="ARBA00012438"/>
    </source>
</evidence>
<keyword evidence="10" id="KW-0067">ATP-binding</keyword>
<dbReference type="PROSITE" id="PS50885">
    <property type="entry name" value="HAMP"/>
    <property type="match status" value="1"/>
</dbReference>
<evidence type="ECO:0000256" key="14">
    <source>
        <dbReference type="SAM" id="Phobius"/>
    </source>
</evidence>
<dbReference type="Pfam" id="PF02518">
    <property type="entry name" value="HATPase_c"/>
    <property type="match status" value="1"/>
</dbReference>
<evidence type="ECO:0000256" key="12">
    <source>
        <dbReference type="ARBA" id="ARBA00023012"/>
    </source>
</evidence>
<dbReference type="CDD" id="cd00082">
    <property type="entry name" value="HisKA"/>
    <property type="match status" value="1"/>
</dbReference>
<keyword evidence="12" id="KW-0902">Two-component regulatory system</keyword>
<evidence type="ECO:0000313" key="17">
    <source>
        <dbReference type="EMBL" id="EYE87951.1"/>
    </source>
</evidence>
<evidence type="ECO:0000256" key="6">
    <source>
        <dbReference type="ARBA" id="ARBA00022679"/>
    </source>
</evidence>
<keyword evidence="9" id="KW-0418">Kinase</keyword>
<name>A0A017RTM0_9CLOT</name>
<dbReference type="Gene3D" id="3.30.565.10">
    <property type="entry name" value="Histidine kinase-like ATPase, C-terminal domain"/>
    <property type="match status" value="1"/>
</dbReference>
<evidence type="ECO:0000256" key="11">
    <source>
        <dbReference type="ARBA" id="ARBA00022989"/>
    </source>
</evidence>
<feature type="domain" description="Histidine kinase" evidence="15">
    <location>
        <begin position="223"/>
        <end position="441"/>
    </location>
</feature>
<organism evidence="17 18">
    <name type="scientific">Fervidicella metallireducens AeB</name>
    <dbReference type="NCBI Taxonomy" id="1403537"/>
    <lineage>
        <taxon>Bacteria</taxon>
        <taxon>Bacillati</taxon>
        <taxon>Bacillota</taxon>
        <taxon>Clostridia</taxon>
        <taxon>Eubacteriales</taxon>
        <taxon>Clostridiaceae</taxon>
        <taxon>Fervidicella</taxon>
    </lineage>
</organism>
<keyword evidence="7 14" id="KW-0812">Transmembrane</keyword>
<dbReference type="SUPFAM" id="SSF47384">
    <property type="entry name" value="Homodimeric domain of signal transducing histidine kinase"/>
    <property type="match status" value="1"/>
</dbReference>
<dbReference type="GO" id="GO:0005886">
    <property type="term" value="C:plasma membrane"/>
    <property type="evidence" value="ECO:0007669"/>
    <property type="project" value="UniProtKB-SubCell"/>
</dbReference>
<dbReference type="InterPro" id="IPR003660">
    <property type="entry name" value="HAMP_dom"/>
</dbReference>
<dbReference type="EC" id="2.7.13.3" evidence="3"/>
<keyword evidence="5" id="KW-0597">Phosphoprotein</keyword>
<keyword evidence="13 14" id="KW-0472">Membrane</keyword>
<dbReference type="InterPro" id="IPR036890">
    <property type="entry name" value="HATPase_C_sf"/>
</dbReference>
<feature type="domain" description="HAMP" evidence="16">
    <location>
        <begin position="163"/>
        <end position="215"/>
    </location>
</feature>
<comment type="catalytic activity">
    <reaction evidence="1">
        <text>ATP + protein L-histidine = ADP + protein N-phospho-L-histidine.</text>
        <dbReference type="EC" id="2.7.13.3"/>
    </reaction>
</comment>
<dbReference type="Proteomes" id="UP000019681">
    <property type="component" value="Unassembled WGS sequence"/>
</dbReference>
<feature type="transmembrane region" description="Helical" evidence="14">
    <location>
        <begin position="144"/>
        <end position="165"/>
    </location>
</feature>
<dbReference type="SMART" id="SM00388">
    <property type="entry name" value="HisKA"/>
    <property type="match status" value="1"/>
</dbReference>
<gene>
    <name evidence="17" type="ORF">Q428_10575</name>
</gene>